<dbReference type="PROSITE" id="PS51318">
    <property type="entry name" value="TAT"/>
    <property type="match status" value="1"/>
</dbReference>
<comment type="caution">
    <text evidence="2">The sequence shown here is derived from an EMBL/GenBank/DDBJ whole genome shotgun (WGS) entry which is preliminary data.</text>
</comment>
<dbReference type="OrthoDB" id="8797224at2"/>
<dbReference type="AlphaFoldDB" id="A0A2S9K879"/>
<feature type="chain" id="PRO_5015573232" evidence="1">
    <location>
        <begin position="27"/>
        <end position="174"/>
    </location>
</feature>
<sequence>MSNDRRFVLKGLAAAGLLAAMPWAQASTRAAAPLSDAGVADAATRVTPLVSGGALDAAFLAGVRNGLGQPAATLVNPPLQGLEAATYQQLNLLLNDDTPTLLVGLLDDAAATLVLDLVRSAGGRVLSAEAHRIGQDSIGQQRAGELGQALVAGAATAGRRQENGNAYVALRCVI</sequence>
<evidence type="ECO:0000256" key="1">
    <source>
        <dbReference type="SAM" id="SignalP"/>
    </source>
</evidence>
<accession>A0A2S9K879</accession>
<dbReference type="InterPro" id="IPR006311">
    <property type="entry name" value="TAT_signal"/>
</dbReference>
<keyword evidence="1" id="KW-0732">Signal</keyword>
<dbReference type="RefSeq" id="WP_105747125.1">
    <property type="nucleotide sequence ID" value="NZ_PVLQ01000011.1"/>
</dbReference>
<proteinExistence type="predicted"/>
<evidence type="ECO:0000313" key="2">
    <source>
        <dbReference type="EMBL" id="PRD66663.1"/>
    </source>
</evidence>
<protein>
    <submittedName>
        <fullName evidence="2">Uncharacterized protein</fullName>
    </submittedName>
</protein>
<feature type="signal peptide" evidence="1">
    <location>
        <begin position="1"/>
        <end position="26"/>
    </location>
</feature>
<gene>
    <name evidence="2" type="ORF">C6P64_03095</name>
</gene>
<evidence type="ECO:0000313" key="3">
    <source>
        <dbReference type="Proteomes" id="UP000238589"/>
    </source>
</evidence>
<organism evidence="2 3">
    <name type="scientific">Malikia granosa</name>
    <dbReference type="NCBI Taxonomy" id="263067"/>
    <lineage>
        <taxon>Bacteria</taxon>
        <taxon>Pseudomonadati</taxon>
        <taxon>Pseudomonadota</taxon>
        <taxon>Betaproteobacteria</taxon>
        <taxon>Burkholderiales</taxon>
        <taxon>Comamonadaceae</taxon>
        <taxon>Malikia</taxon>
    </lineage>
</organism>
<dbReference type="Proteomes" id="UP000238589">
    <property type="component" value="Unassembled WGS sequence"/>
</dbReference>
<reference evidence="2 3" key="1">
    <citation type="submission" date="2018-03" db="EMBL/GenBank/DDBJ databases">
        <title>Comparative genomics illustrates the genes involved in a hyperalkaliphilic mechanisms of Serpentinomonas isolated from highly-alkaline calcium-rich serpentinized springs.</title>
        <authorList>
            <person name="Suzuki S."/>
            <person name="Ishii S."/>
            <person name="Walworth N."/>
            <person name="Bird L."/>
            <person name="Kuenen J.G."/>
            <person name="Nealson K.H."/>
        </authorList>
    </citation>
    <scope>NUCLEOTIDE SEQUENCE [LARGE SCALE GENOMIC DNA]</scope>
    <source>
        <strain evidence="2 3">P1</strain>
    </source>
</reference>
<keyword evidence="3" id="KW-1185">Reference proteome</keyword>
<name>A0A2S9K879_9BURK</name>
<dbReference type="EMBL" id="PVLQ01000011">
    <property type="protein sequence ID" value="PRD66663.1"/>
    <property type="molecule type" value="Genomic_DNA"/>
</dbReference>